<dbReference type="Pfam" id="PF09560">
    <property type="entry name" value="Spore_YunB"/>
    <property type="match status" value="1"/>
</dbReference>
<keyword evidence="1" id="KW-1133">Transmembrane helix</keyword>
<reference evidence="2 3" key="1">
    <citation type="journal article" date="2012" name="J. Bacteriol.">
        <title>Genome of Bacillus macauensis ZFHKF-1, a Long-Chain-Forming Bacterium.</title>
        <authorList>
            <person name="Cai L."/>
            <person name="Zhang T."/>
        </authorList>
    </citation>
    <scope>NUCLEOTIDE SEQUENCE [LARGE SCALE GENOMIC DNA]</scope>
    <source>
        <strain evidence="2 3">ZFHKF-1</strain>
    </source>
</reference>
<dbReference type="EMBL" id="AKKV01000024">
    <property type="protein sequence ID" value="EIT85661.1"/>
    <property type="molecule type" value="Genomic_DNA"/>
</dbReference>
<accession>I8J1P9</accession>
<protein>
    <recommendedName>
        <fullName evidence="4">Sporulation protein YunB</fullName>
    </recommendedName>
</protein>
<dbReference type="InterPro" id="IPR014197">
    <property type="entry name" value="Sporulation_prot_YunB"/>
</dbReference>
<proteinExistence type="predicted"/>
<dbReference type="PIRSF" id="PIRSF021383">
    <property type="entry name" value="YunB"/>
    <property type="match status" value="1"/>
</dbReference>
<evidence type="ECO:0008006" key="4">
    <source>
        <dbReference type="Google" id="ProtNLM"/>
    </source>
</evidence>
<feature type="transmembrane region" description="Helical" evidence="1">
    <location>
        <begin position="18"/>
        <end position="36"/>
    </location>
</feature>
<dbReference type="RefSeq" id="WP_007201593.1">
    <property type="nucleotide sequence ID" value="NZ_AKKV01000024.1"/>
</dbReference>
<dbReference type="NCBIfam" id="TIGR02832">
    <property type="entry name" value="spo_yunB"/>
    <property type="match status" value="1"/>
</dbReference>
<comment type="caution">
    <text evidence="2">The sequence shown here is derived from an EMBL/GenBank/DDBJ whole genome shotgun (WGS) entry which is preliminary data.</text>
</comment>
<keyword evidence="3" id="KW-1185">Reference proteome</keyword>
<dbReference type="Proteomes" id="UP000004080">
    <property type="component" value="Unassembled WGS sequence"/>
</dbReference>
<dbReference type="eggNOG" id="ENOG5031XUS">
    <property type="taxonomic scope" value="Bacteria"/>
</dbReference>
<dbReference type="AlphaFoldDB" id="I8J1P9"/>
<evidence type="ECO:0000313" key="2">
    <source>
        <dbReference type="EMBL" id="EIT85661.1"/>
    </source>
</evidence>
<dbReference type="OrthoDB" id="1649278at2"/>
<evidence type="ECO:0000313" key="3">
    <source>
        <dbReference type="Proteomes" id="UP000004080"/>
    </source>
</evidence>
<keyword evidence="1" id="KW-0472">Membrane</keyword>
<dbReference type="PATRIC" id="fig|1196324.3.peg.1532"/>
<evidence type="ECO:0000256" key="1">
    <source>
        <dbReference type="SAM" id="Phobius"/>
    </source>
</evidence>
<gene>
    <name evidence="2" type="ORF">A374_07489</name>
</gene>
<organism evidence="2 3">
    <name type="scientific">Fictibacillus macauensis ZFHKF-1</name>
    <dbReference type="NCBI Taxonomy" id="1196324"/>
    <lineage>
        <taxon>Bacteria</taxon>
        <taxon>Bacillati</taxon>
        <taxon>Bacillota</taxon>
        <taxon>Bacilli</taxon>
        <taxon>Bacillales</taxon>
        <taxon>Fictibacillaceae</taxon>
        <taxon>Fictibacillus</taxon>
    </lineage>
</organism>
<keyword evidence="1" id="KW-0812">Transmembrane</keyword>
<sequence length="235" mass="25926">MRGRMKLRKGPLPLKKVLLYSFIILIVLTLFSFWIVDEKIQPILKNIASSEVRNIADVAINDAIAANMSKIDNDKVMIVQQPKGGKPVYMPNDKMFSEVLVSITRSIHHEIRKDQHSSTIANGKVLDSVVYDLPMGAIFSNALLTDAGPKLPVEMSVIGNVDTELETKTINVGINNPSVEIYVVISVHLQVVVPFSSEKVTVKNKVKLGQFIIPQDVPDYYGGGSFQPSISAPKK</sequence>
<dbReference type="STRING" id="1196324.A374_07489"/>
<name>I8J1P9_9BACL</name>